<keyword evidence="2" id="KW-1185">Reference proteome</keyword>
<dbReference type="Proteomes" id="UP000788993">
    <property type="component" value="Unassembled WGS sequence"/>
</dbReference>
<dbReference type="AlphaFoldDB" id="A0A1B7SBR6"/>
<sequence>MFSRVLAVPVRYRRFGTLSCLRNEALPLTSNPQQYDQEYRVIELLKSISPKPVPKSKFPYKEAAHRSKRSILPRVPEMNKETVNTYVHELTNYTYAPGTHKLIKELLTRIVDSTPDLLSKQSYLDIVQDLHFYLDDPAAEQTMDRMEESTAFKRDIDFHNVMMAFSMAKTTYEDKIERLQKLKQQGVNANANTWYYLFRALRTNSKRFELLELMPEYGIDQEPVFRSAVHSMSTTCGYDELIEFYEKNGYNLDNIDTYLMNKLCRACLNEDHVSEAFKLVHGMHMSNRARVNLGTFSAFNTYFLNRNEIYNCVAFCHKFQYQFKVKASHILAYELIDKYLTKCTFFEHWPQLTRYMVHILTHNTAHKNFLQGRHFKLLANYARIHGLQDFVCRAVEPEDLAFGQEMWKKLHWPRQTIPSSLDQNSKDFIEMAKLISPPLETDMDLNPSDILKSS</sequence>
<proteinExistence type="predicted"/>
<protein>
    <submittedName>
        <fullName evidence="1">Uncharacterized protein</fullName>
    </submittedName>
</protein>
<name>A0A1B7SBR6_9ASCO</name>
<reference evidence="1" key="2">
    <citation type="submission" date="2021-01" db="EMBL/GenBank/DDBJ databases">
        <authorList>
            <person name="Schikora-Tamarit M.A."/>
        </authorList>
    </citation>
    <scope>NUCLEOTIDE SEQUENCE</scope>
    <source>
        <strain evidence="1">NCAIM Y.01608</strain>
    </source>
</reference>
<organism evidence="1 2">
    <name type="scientific">Ogataea polymorpha</name>
    <dbReference type="NCBI Taxonomy" id="460523"/>
    <lineage>
        <taxon>Eukaryota</taxon>
        <taxon>Fungi</taxon>
        <taxon>Dikarya</taxon>
        <taxon>Ascomycota</taxon>
        <taxon>Saccharomycotina</taxon>
        <taxon>Pichiomycetes</taxon>
        <taxon>Pichiales</taxon>
        <taxon>Pichiaceae</taxon>
        <taxon>Ogataea</taxon>
    </lineage>
</organism>
<evidence type="ECO:0000313" key="1">
    <source>
        <dbReference type="EMBL" id="KAH3675237.1"/>
    </source>
</evidence>
<dbReference type="RefSeq" id="XP_018208911.1">
    <property type="nucleotide sequence ID" value="XM_018353223.1"/>
</dbReference>
<comment type="caution">
    <text evidence="1">The sequence shown here is derived from an EMBL/GenBank/DDBJ whole genome shotgun (WGS) entry which is preliminary data.</text>
</comment>
<evidence type="ECO:0000313" key="2">
    <source>
        <dbReference type="Proteomes" id="UP000788993"/>
    </source>
</evidence>
<gene>
    <name evidence="1" type="ORF">OGATHE_001577</name>
</gene>
<dbReference type="EMBL" id="JAEUBD010000382">
    <property type="protein sequence ID" value="KAH3675237.1"/>
    <property type="molecule type" value="Genomic_DNA"/>
</dbReference>
<reference evidence="1" key="1">
    <citation type="journal article" date="2021" name="Open Biol.">
        <title>Shared evolutionary footprints suggest mitochondrial oxidative damage underlies multiple complex I losses in fungi.</title>
        <authorList>
            <person name="Schikora-Tamarit M.A."/>
            <person name="Marcet-Houben M."/>
            <person name="Nosek J."/>
            <person name="Gabaldon T."/>
        </authorList>
    </citation>
    <scope>NUCLEOTIDE SEQUENCE</scope>
    <source>
        <strain evidence="1">NCAIM Y.01608</strain>
    </source>
</reference>
<accession>A0A1B7SBR6</accession>